<evidence type="ECO:0000313" key="1">
    <source>
        <dbReference type="EMBL" id="WOC51574.1"/>
    </source>
</evidence>
<name>A0AAU0EZ10_9FLAO</name>
<keyword evidence="2" id="KW-1185">Reference proteome</keyword>
<reference evidence="1" key="1">
    <citation type="submission" date="2023-10" db="EMBL/GenBank/DDBJ databases">
        <title>Characterization and whole genome sequencing of a novel strain of Bergeyella porcorum QD2021 isolated from pig.</title>
        <authorList>
            <person name="Liu G."/>
            <person name="Chen C."/>
            <person name="Han X."/>
        </authorList>
    </citation>
    <scope>NUCLEOTIDE SEQUENCE</scope>
    <source>
        <strain evidence="1">QD2021</strain>
    </source>
</reference>
<dbReference type="AlphaFoldDB" id="A0AAU0EZ10"/>
<organism evidence="1 2">
    <name type="scientific">Bergeyella porcorum</name>
    <dbReference type="NCBI Taxonomy" id="1735111"/>
    <lineage>
        <taxon>Bacteria</taxon>
        <taxon>Pseudomonadati</taxon>
        <taxon>Bacteroidota</taxon>
        <taxon>Flavobacteriia</taxon>
        <taxon>Flavobacteriales</taxon>
        <taxon>Weeksellaceae</taxon>
        <taxon>Bergeyella</taxon>
    </lineage>
</organism>
<proteinExistence type="predicted"/>
<dbReference type="Proteomes" id="UP001432059">
    <property type="component" value="Chromosome"/>
</dbReference>
<dbReference type="EMBL" id="CP136426">
    <property type="protein sequence ID" value="WOC51574.1"/>
    <property type="molecule type" value="Genomic_DNA"/>
</dbReference>
<accession>A0AAU0EZ10</accession>
<protein>
    <submittedName>
        <fullName evidence="1">Uncharacterized protein</fullName>
    </submittedName>
</protein>
<sequence>MYGFLKIEINSIGFKLLQKEKKLHQKQKVKKR</sequence>
<dbReference type="KEGG" id="bpor:BPO_0927"/>
<evidence type="ECO:0000313" key="2">
    <source>
        <dbReference type="Proteomes" id="UP001432059"/>
    </source>
</evidence>
<gene>
    <name evidence="1" type="ORF">BPO_0927</name>
</gene>